<dbReference type="OrthoDB" id="2422929at2759"/>
<organism evidence="1 2">
    <name type="scientific">Dissophora globulifera</name>
    <dbReference type="NCBI Taxonomy" id="979702"/>
    <lineage>
        <taxon>Eukaryota</taxon>
        <taxon>Fungi</taxon>
        <taxon>Fungi incertae sedis</taxon>
        <taxon>Mucoromycota</taxon>
        <taxon>Mortierellomycotina</taxon>
        <taxon>Mortierellomycetes</taxon>
        <taxon>Mortierellales</taxon>
        <taxon>Mortierellaceae</taxon>
        <taxon>Dissophora</taxon>
    </lineage>
</organism>
<feature type="non-terminal residue" evidence="1">
    <location>
        <position position="552"/>
    </location>
</feature>
<protein>
    <submittedName>
        <fullName evidence="1">Uncharacterized protein</fullName>
    </submittedName>
</protein>
<name>A0A9P6UKA3_9FUNG</name>
<reference evidence="1" key="1">
    <citation type="journal article" date="2020" name="Fungal Divers.">
        <title>Resolving the Mortierellaceae phylogeny through synthesis of multi-gene phylogenetics and phylogenomics.</title>
        <authorList>
            <person name="Vandepol N."/>
            <person name="Liber J."/>
            <person name="Desiro A."/>
            <person name="Na H."/>
            <person name="Kennedy M."/>
            <person name="Barry K."/>
            <person name="Grigoriev I.V."/>
            <person name="Miller A.N."/>
            <person name="O'Donnell K."/>
            <person name="Stajich J.E."/>
            <person name="Bonito G."/>
        </authorList>
    </citation>
    <scope>NUCLEOTIDE SEQUENCE</scope>
    <source>
        <strain evidence="1">REB-010B</strain>
    </source>
</reference>
<gene>
    <name evidence="1" type="ORF">BGZ99_001302</name>
</gene>
<evidence type="ECO:0000313" key="1">
    <source>
        <dbReference type="EMBL" id="KAG0308019.1"/>
    </source>
</evidence>
<comment type="caution">
    <text evidence="1">The sequence shown here is derived from an EMBL/GenBank/DDBJ whole genome shotgun (WGS) entry which is preliminary data.</text>
</comment>
<dbReference type="AlphaFoldDB" id="A0A9P6UKA3"/>
<evidence type="ECO:0000313" key="2">
    <source>
        <dbReference type="Proteomes" id="UP000738325"/>
    </source>
</evidence>
<sequence length="552" mass="62127">YAKMSVPPEHLRWALDKAPGQEHVLFPNFVRRFDLNDRQSAENQFELLLNSSSIRIQRRQTIKKAFRDFQLHRQVKFWAERKLKLKTTVTALQAGVVTHDMGIKQARISSQQLFSSSESELELMDDEGGSEGDLQDNEVIDAVKETEGREASVFREGTKRAGGLDERPTRVIRRRQTSNTENEQDCSTKVFGEKAPLQSISPAVTATGSAVASDPFQNDTSKPDDEVDVVTLAEVGAAFEVEDFTFTGSIDGLDIGQDFTSYFRNAVNGILFLRDQPTDLQDECFGQRYHDCLEKLKECILEPPEKEVQEALAVVRKWKDTYEFKFRKERHAGLARGALKNVVEQTEDSSFKELFRHGCARLSSVKTSPVSEADQTTATVPTSGSVFVRLCKDLSAPPKHPDLVAKHVQSLDIAFGEVSFAADLSKDTGDLCRLAIWSKRVADQLDQQYIGTDEVRIPFFQVVSTKCTFFQMRRVGTVSVAVQVGELDIVQDLPGLMLFDQQVFSWLLLEVAFSRLLQDIALAMKHVRLTPPTSYYRGLSTPSARKMPDRQK</sequence>
<dbReference type="EMBL" id="JAAAIP010001315">
    <property type="protein sequence ID" value="KAG0308019.1"/>
    <property type="molecule type" value="Genomic_DNA"/>
</dbReference>
<proteinExistence type="predicted"/>
<keyword evidence="2" id="KW-1185">Reference proteome</keyword>
<dbReference type="Proteomes" id="UP000738325">
    <property type="component" value="Unassembled WGS sequence"/>
</dbReference>
<accession>A0A9P6UKA3</accession>